<keyword evidence="1 3" id="KW-0378">Hydrolase</keyword>
<comment type="caution">
    <text evidence="3">The sequence shown here is derived from an EMBL/GenBank/DDBJ whole genome shotgun (WGS) entry which is preliminary data.</text>
</comment>
<dbReference type="Pfam" id="PF07859">
    <property type="entry name" value="Abhydrolase_3"/>
    <property type="match status" value="1"/>
</dbReference>
<dbReference type="InterPro" id="IPR029058">
    <property type="entry name" value="AB_hydrolase_fold"/>
</dbReference>
<evidence type="ECO:0000313" key="3">
    <source>
        <dbReference type="EMBL" id="GAA0611724.1"/>
    </source>
</evidence>
<keyword evidence="4" id="KW-1185">Reference proteome</keyword>
<dbReference type="PANTHER" id="PTHR48081:SF33">
    <property type="entry name" value="KYNURENINE FORMAMIDASE"/>
    <property type="match status" value="1"/>
</dbReference>
<evidence type="ECO:0000313" key="4">
    <source>
        <dbReference type="Proteomes" id="UP001501352"/>
    </source>
</evidence>
<proteinExistence type="predicted"/>
<dbReference type="GO" id="GO:0016787">
    <property type="term" value="F:hydrolase activity"/>
    <property type="evidence" value="ECO:0007669"/>
    <property type="project" value="UniProtKB-KW"/>
</dbReference>
<feature type="domain" description="Alpha/beta hydrolase fold-3" evidence="2">
    <location>
        <begin position="90"/>
        <end position="194"/>
    </location>
</feature>
<dbReference type="SUPFAM" id="SSF53474">
    <property type="entry name" value="alpha/beta-Hydrolases"/>
    <property type="match status" value="1"/>
</dbReference>
<evidence type="ECO:0000259" key="2">
    <source>
        <dbReference type="Pfam" id="PF07859"/>
    </source>
</evidence>
<dbReference type="InterPro" id="IPR050300">
    <property type="entry name" value="GDXG_lipolytic_enzyme"/>
</dbReference>
<reference evidence="4" key="1">
    <citation type="journal article" date="2019" name="Int. J. Syst. Evol. Microbiol.">
        <title>The Global Catalogue of Microorganisms (GCM) 10K type strain sequencing project: providing services to taxonomists for standard genome sequencing and annotation.</title>
        <authorList>
            <consortium name="The Broad Institute Genomics Platform"/>
            <consortium name="The Broad Institute Genome Sequencing Center for Infectious Disease"/>
            <person name="Wu L."/>
            <person name="Ma J."/>
        </authorList>
    </citation>
    <scope>NUCLEOTIDE SEQUENCE [LARGE SCALE GENOMIC DNA]</scope>
    <source>
        <strain evidence="4">JCM 12928</strain>
    </source>
</reference>
<dbReference type="PANTHER" id="PTHR48081">
    <property type="entry name" value="AB HYDROLASE SUPERFAMILY PROTEIN C4A8.06C"/>
    <property type="match status" value="1"/>
</dbReference>
<dbReference type="Gene3D" id="3.40.50.1820">
    <property type="entry name" value="alpha/beta hydrolase"/>
    <property type="match status" value="1"/>
</dbReference>
<sequence>MAVIMAAVSPGVSGGLADDGVTDKAAGEIDLEAEYNNRARVLDHMAPMARWQATAEAARTSHPPEVIAYGSGEREVMDLFSAGPDAPIAVFLHGGYWQALDKDWFSGIAPALLHHGVSLAVPSYDLAPTVRLGTILKQVRAAVDLIRERNGGRRPVVFGHSAGGHMSACMLSEARASAAVAISGVFDLRPLVHTSLNTALDLDDNEAAALSPIFWPVPNGSTPGGTILDCIVGGDESPEFLRQSRMMADHWANNGVQTRYEALPGLNHFTVLEPLLEPDSAMVGRIVALAKA</sequence>
<protein>
    <submittedName>
        <fullName evidence="3">Alpha/beta hydrolase</fullName>
    </submittedName>
</protein>
<evidence type="ECO:0000256" key="1">
    <source>
        <dbReference type="ARBA" id="ARBA00022801"/>
    </source>
</evidence>
<name>A0ABP3RJJ9_9CAUL</name>
<dbReference type="InterPro" id="IPR013094">
    <property type="entry name" value="AB_hydrolase_3"/>
</dbReference>
<dbReference type="EMBL" id="BAAAGA010000001">
    <property type="protein sequence ID" value="GAA0611724.1"/>
    <property type="molecule type" value="Genomic_DNA"/>
</dbReference>
<organism evidence="3 4">
    <name type="scientific">Brevundimonas kwangchunensis</name>
    <dbReference type="NCBI Taxonomy" id="322163"/>
    <lineage>
        <taxon>Bacteria</taxon>
        <taxon>Pseudomonadati</taxon>
        <taxon>Pseudomonadota</taxon>
        <taxon>Alphaproteobacteria</taxon>
        <taxon>Caulobacterales</taxon>
        <taxon>Caulobacteraceae</taxon>
        <taxon>Brevundimonas</taxon>
    </lineage>
</organism>
<dbReference type="Proteomes" id="UP001501352">
    <property type="component" value="Unassembled WGS sequence"/>
</dbReference>
<accession>A0ABP3RJJ9</accession>
<gene>
    <name evidence="3" type="ORF">GCM10009422_03270</name>
</gene>